<evidence type="ECO:0000256" key="3">
    <source>
        <dbReference type="ARBA" id="ARBA00022452"/>
    </source>
</evidence>
<evidence type="ECO:0000256" key="4">
    <source>
        <dbReference type="ARBA" id="ARBA00022692"/>
    </source>
</evidence>
<evidence type="ECO:0000256" key="6">
    <source>
        <dbReference type="ARBA" id="ARBA00023136"/>
    </source>
</evidence>
<accession>A0A2D0NJ13</accession>
<organism evidence="13 14">
    <name type="scientific">Flavilitoribacter nigricans (strain ATCC 23147 / DSM 23189 / NBRC 102662 / NCIMB 1420 / SS-2)</name>
    <name type="common">Lewinella nigricans</name>
    <dbReference type="NCBI Taxonomy" id="1122177"/>
    <lineage>
        <taxon>Bacteria</taxon>
        <taxon>Pseudomonadati</taxon>
        <taxon>Bacteroidota</taxon>
        <taxon>Saprospiria</taxon>
        <taxon>Saprospirales</taxon>
        <taxon>Lewinellaceae</taxon>
        <taxon>Flavilitoribacter</taxon>
    </lineage>
</organism>
<dbReference type="AlphaFoldDB" id="A0A2D0NJ13"/>
<dbReference type="GO" id="GO:0015344">
    <property type="term" value="F:siderophore uptake transmembrane transporter activity"/>
    <property type="evidence" value="ECO:0007669"/>
    <property type="project" value="TreeGrafter"/>
</dbReference>
<evidence type="ECO:0000256" key="2">
    <source>
        <dbReference type="ARBA" id="ARBA00022448"/>
    </source>
</evidence>
<dbReference type="EMBL" id="PDUD01000001">
    <property type="protein sequence ID" value="PHN08481.1"/>
    <property type="molecule type" value="Genomic_DNA"/>
</dbReference>
<dbReference type="InterPro" id="IPR036942">
    <property type="entry name" value="Beta-barrel_TonB_sf"/>
</dbReference>
<keyword evidence="6 8" id="KW-0472">Membrane</keyword>
<dbReference type="InterPro" id="IPR000531">
    <property type="entry name" value="Beta-barrel_TonB"/>
</dbReference>
<dbReference type="RefSeq" id="WP_099148073.1">
    <property type="nucleotide sequence ID" value="NZ_PDUD01000001.1"/>
</dbReference>
<evidence type="ECO:0000256" key="7">
    <source>
        <dbReference type="ARBA" id="ARBA00023237"/>
    </source>
</evidence>
<evidence type="ECO:0000313" key="13">
    <source>
        <dbReference type="EMBL" id="PHN08481.1"/>
    </source>
</evidence>
<dbReference type="InterPro" id="IPR039426">
    <property type="entry name" value="TonB-dep_rcpt-like"/>
</dbReference>
<dbReference type="PANTHER" id="PTHR30069:SF37">
    <property type="entry name" value="FERRIC VIBRIOBACTIN RECEPTOR VIUA"/>
    <property type="match status" value="1"/>
</dbReference>
<evidence type="ECO:0000259" key="12">
    <source>
        <dbReference type="Pfam" id="PF07715"/>
    </source>
</evidence>
<dbReference type="Gene3D" id="2.170.130.10">
    <property type="entry name" value="TonB-dependent receptor, plug domain"/>
    <property type="match status" value="1"/>
</dbReference>
<dbReference type="SUPFAM" id="SSF56935">
    <property type="entry name" value="Porins"/>
    <property type="match status" value="1"/>
</dbReference>
<keyword evidence="5 9" id="KW-0798">TonB box</keyword>
<keyword evidence="7 8" id="KW-0998">Cell outer membrane</keyword>
<keyword evidence="3 8" id="KW-1134">Transmembrane beta strand</keyword>
<dbReference type="Gene3D" id="2.40.170.20">
    <property type="entry name" value="TonB-dependent receptor, beta-barrel domain"/>
    <property type="match status" value="1"/>
</dbReference>
<dbReference type="GO" id="GO:0044718">
    <property type="term" value="P:siderophore transmembrane transport"/>
    <property type="evidence" value="ECO:0007669"/>
    <property type="project" value="TreeGrafter"/>
</dbReference>
<keyword evidence="10" id="KW-0732">Signal</keyword>
<keyword evidence="4 8" id="KW-0812">Transmembrane</keyword>
<proteinExistence type="inferred from homology"/>
<dbReference type="PROSITE" id="PS52016">
    <property type="entry name" value="TONB_DEPENDENT_REC_3"/>
    <property type="match status" value="1"/>
</dbReference>
<dbReference type="Pfam" id="PF07715">
    <property type="entry name" value="Plug"/>
    <property type="match status" value="1"/>
</dbReference>
<keyword evidence="14" id="KW-1185">Reference proteome</keyword>
<evidence type="ECO:0000256" key="5">
    <source>
        <dbReference type="ARBA" id="ARBA00023077"/>
    </source>
</evidence>
<dbReference type="SUPFAM" id="SSF49464">
    <property type="entry name" value="Carboxypeptidase regulatory domain-like"/>
    <property type="match status" value="1"/>
</dbReference>
<dbReference type="GO" id="GO:0009279">
    <property type="term" value="C:cell outer membrane"/>
    <property type="evidence" value="ECO:0007669"/>
    <property type="project" value="UniProtKB-SubCell"/>
</dbReference>
<protein>
    <submittedName>
        <fullName evidence="13">TonB-dependent receptor</fullName>
    </submittedName>
</protein>
<dbReference type="InterPro" id="IPR012910">
    <property type="entry name" value="Plug_dom"/>
</dbReference>
<feature type="chain" id="PRO_5013333892" evidence="10">
    <location>
        <begin position="26"/>
        <end position="852"/>
    </location>
</feature>
<reference evidence="13 14" key="1">
    <citation type="submission" date="2017-10" db="EMBL/GenBank/DDBJ databases">
        <title>The draft genome sequence of Lewinella nigricans NBRC 102662.</title>
        <authorList>
            <person name="Wang K."/>
        </authorList>
    </citation>
    <scope>NUCLEOTIDE SEQUENCE [LARGE SCALE GENOMIC DNA]</scope>
    <source>
        <strain evidence="13 14">NBRC 102662</strain>
    </source>
</reference>
<keyword evidence="13" id="KW-0675">Receptor</keyword>
<dbReference type="InterPro" id="IPR008969">
    <property type="entry name" value="CarboxyPept-like_regulatory"/>
</dbReference>
<name>A0A2D0NJ13_FLAN2</name>
<dbReference type="Pfam" id="PF00593">
    <property type="entry name" value="TonB_dep_Rec_b-barrel"/>
    <property type="match status" value="1"/>
</dbReference>
<evidence type="ECO:0000256" key="8">
    <source>
        <dbReference type="PROSITE-ProRule" id="PRU01360"/>
    </source>
</evidence>
<evidence type="ECO:0000256" key="1">
    <source>
        <dbReference type="ARBA" id="ARBA00004571"/>
    </source>
</evidence>
<gene>
    <name evidence="13" type="ORF">CRP01_00785</name>
</gene>
<comment type="subcellular location">
    <subcellularLocation>
        <location evidence="1 8">Cell outer membrane</location>
        <topology evidence="1 8">Multi-pass membrane protein</topology>
    </subcellularLocation>
</comment>
<evidence type="ECO:0000256" key="9">
    <source>
        <dbReference type="RuleBase" id="RU003357"/>
    </source>
</evidence>
<sequence length="852" mass="93467">MGFSNFYKPLFALAFLAFAFTPAFSQGSITGKVMDEDTSEPLIGATILVKGTTTGTITDLDGSFTLQGIDAGTQAIIISFIGYQEMEQEVDVRNGQTANLGQILVPSSSIGLAEVQVISSVAVARETPVAVSTLKAEQIESKIGSQEFPEILKSTPGVYATKSGGGFGDGRINVRGFDSQNVAVLINGVPVNDMENGRVYWSNWAGLTDATSIMQVQRGLGAARVAVPSIGGTINIISKASDMDKGGYVYAGAGNDAYSKIGFGISSGLSDNGWAFSLSGAKTQGNGYVDGTEFLSYSYYATIAKRFSSKHEVTLTAIGAKQEHGQRQDQSLLSEYEQSPRGIRYNPDWGYKNGQLTHIEDNFYHKPQISLNHYWTISPSAQLSTAVYASYGTGGGGGTGGDNKFNNSDYRVDGLVDLDRIVRENQAEYDFGAVSFLRASRNDHKWYGMLSSFTKDFDNGLSLLAGLDLRYYKGEHFQEVTDLLGAAYYLDDNDINNPINAAKVGDKFNYYNDGIVNWTGGFLQLEYSDGESFSGFVTVNASNTGYDRIDYFNNLDSDPNQRVGTFNFFGYGAKGGLNYNLNENHNIFANIGYFEKAPGFDAVFPNFNNENINADAENQKITSYELGYGWRTANFAANINVYRTLWADRTFTDGFRGPDGEEFTANILGVNALHQGVELDARWKLSRDFSVTGMLSIGDWTWENDLEGVGIILDGAQIDEVDVFIAGLHVGDAAQTTAALGINYQLMPDLRFNIDYNYYDRLYANFDPTSRSDESVRGVEAWQLPDFGIFDVNVTYDLTIAGMKASLYGNVYNLANEKYVMDAQDGSNHDAYTSRVYYGYGRTWNLGLKLRF</sequence>
<keyword evidence="2 8" id="KW-0813">Transport</keyword>
<dbReference type="PANTHER" id="PTHR30069">
    <property type="entry name" value="TONB-DEPENDENT OUTER MEMBRANE RECEPTOR"/>
    <property type="match status" value="1"/>
</dbReference>
<comment type="caution">
    <text evidence="13">The sequence shown here is derived from an EMBL/GenBank/DDBJ whole genome shotgun (WGS) entry which is preliminary data.</text>
</comment>
<dbReference type="OrthoDB" id="9761152at2"/>
<comment type="similarity">
    <text evidence="8 9">Belongs to the TonB-dependent receptor family.</text>
</comment>
<evidence type="ECO:0000259" key="11">
    <source>
        <dbReference type="Pfam" id="PF00593"/>
    </source>
</evidence>
<dbReference type="InterPro" id="IPR037066">
    <property type="entry name" value="Plug_dom_sf"/>
</dbReference>
<dbReference type="Gene3D" id="2.60.40.1120">
    <property type="entry name" value="Carboxypeptidase-like, regulatory domain"/>
    <property type="match status" value="1"/>
</dbReference>
<evidence type="ECO:0000313" key="14">
    <source>
        <dbReference type="Proteomes" id="UP000223913"/>
    </source>
</evidence>
<feature type="domain" description="TonB-dependent receptor plug" evidence="12">
    <location>
        <begin position="124"/>
        <end position="232"/>
    </location>
</feature>
<feature type="signal peptide" evidence="10">
    <location>
        <begin position="1"/>
        <end position="25"/>
    </location>
</feature>
<dbReference type="Proteomes" id="UP000223913">
    <property type="component" value="Unassembled WGS sequence"/>
</dbReference>
<evidence type="ECO:0000256" key="10">
    <source>
        <dbReference type="SAM" id="SignalP"/>
    </source>
</evidence>
<feature type="domain" description="TonB-dependent receptor-like beta-barrel" evidence="11">
    <location>
        <begin position="336"/>
        <end position="814"/>
    </location>
</feature>
<dbReference type="Pfam" id="PF13715">
    <property type="entry name" value="CarbopepD_reg_2"/>
    <property type="match status" value="1"/>
</dbReference>